<dbReference type="EMBL" id="UOFB01000257">
    <property type="protein sequence ID" value="VAW48354.1"/>
    <property type="molecule type" value="Genomic_DNA"/>
</dbReference>
<dbReference type="InterPro" id="IPR009465">
    <property type="entry name" value="Spondin_N"/>
</dbReference>
<name>A0A3B0WXM7_9ZZZZ</name>
<organism evidence="1">
    <name type="scientific">hydrothermal vent metagenome</name>
    <dbReference type="NCBI Taxonomy" id="652676"/>
    <lineage>
        <taxon>unclassified sequences</taxon>
        <taxon>metagenomes</taxon>
        <taxon>ecological metagenomes</taxon>
    </lineage>
</organism>
<evidence type="ECO:0000313" key="1">
    <source>
        <dbReference type="EMBL" id="VAW48354.1"/>
    </source>
</evidence>
<sequence>MKLKNSIRSLLLPAALLLTAQVQALEVKVKVENLSPEGGLYFTPLWVGFHDGLFDLYDRGAAASEGV</sequence>
<dbReference type="NCBIfam" id="NF038123">
    <property type="entry name" value="NF038123_dom"/>
    <property type="match status" value="1"/>
</dbReference>
<proteinExistence type="predicted"/>
<protein>
    <submittedName>
        <fullName evidence="1">Uncharacterized protein</fullName>
    </submittedName>
</protein>
<feature type="non-terminal residue" evidence="1">
    <location>
        <position position="67"/>
    </location>
</feature>
<gene>
    <name evidence="1" type="ORF">MNBD_GAMMA04-105</name>
</gene>
<dbReference type="AlphaFoldDB" id="A0A3B0WXM7"/>
<reference evidence="1" key="1">
    <citation type="submission" date="2018-06" db="EMBL/GenBank/DDBJ databases">
        <authorList>
            <person name="Zhirakovskaya E."/>
        </authorList>
    </citation>
    <scope>NUCLEOTIDE SEQUENCE</scope>
</reference>
<accession>A0A3B0WXM7</accession>